<accession>A0A3M3AT14</accession>
<reference evidence="5 6" key="1">
    <citation type="submission" date="2018-08" db="EMBL/GenBank/DDBJ databases">
        <title>Recombination of ecologically and evolutionarily significant loci maintains genetic cohesion in the Pseudomonas syringae species complex.</title>
        <authorList>
            <person name="Dillon M."/>
            <person name="Thakur S."/>
            <person name="Almeida R.N.D."/>
            <person name="Weir B.S."/>
            <person name="Guttman D.S."/>
        </authorList>
    </citation>
    <scope>NUCLEOTIDE SEQUENCE [LARGE SCALE GENOMIC DNA]</scope>
    <source>
        <strain evidence="5 6">ICMP 8636</strain>
    </source>
</reference>
<evidence type="ECO:0000313" key="5">
    <source>
        <dbReference type="EMBL" id="RMM03618.1"/>
    </source>
</evidence>
<comment type="caution">
    <text evidence="5">The sequence shown here is derived from an EMBL/GenBank/DDBJ whole genome shotgun (WGS) entry which is preliminary data.</text>
</comment>
<dbReference type="PRINTS" id="PR00035">
    <property type="entry name" value="HTHGNTR"/>
</dbReference>
<evidence type="ECO:0000256" key="1">
    <source>
        <dbReference type="ARBA" id="ARBA00023015"/>
    </source>
</evidence>
<dbReference type="PANTHER" id="PTHR44846:SF16">
    <property type="entry name" value="TRANSCRIPTIONAL REGULATOR PHNF-RELATED"/>
    <property type="match status" value="1"/>
</dbReference>
<dbReference type="PANTHER" id="PTHR44846">
    <property type="entry name" value="MANNOSYL-D-GLYCERATE TRANSPORT/METABOLISM SYSTEM REPRESSOR MNGR-RELATED"/>
    <property type="match status" value="1"/>
</dbReference>
<dbReference type="InterPro" id="IPR050679">
    <property type="entry name" value="Bact_HTH_transcr_reg"/>
</dbReference>
<dbReference type="InterPro" id="IPR036390">
    <property type="entry name" value="WH_DNA-bd_sf"/>
</dbReference>
<evidence type="ECO:0000256" key="3">
    <source>
        <dbReference type="ARBA" id="ARBA00023163"/>
    </source>
</evidence>
<dbReference type="GO" id="GO:0003677">
    <property type="term" value="F:DNA binding"/>
    <property type="evidence" value="ECO:0007669"/>
    <property type="project" value="UniProtKB-KW"/>
</dbReference>
<feature type="domain" description="HTH gntR-type" evidence="4">
    <location>
        <begin position="8"/>
        <end position="74"/>
    </location>
</feature>
<keyword evidence="1" id="KW-0805">Transcription regulation</keyword>
<sequence length="120" mass="13965">MKLSRQAEPMYLELAETLRDELVSYRTGDYLPAEFQLAERFCVNRHTIRRAVDELVREGSVLRRQGKGTQVLERPLIYPMQADSACRHKASAWKRFCCCAANASPVTKMRCIWGWPSMRR</sequence>
<dbReference type="AlphaFoldDB" id="A0A3M3AT14"/>
<dbReference type="InterPro" id="IPR036388">
    <property type="entry name" value="WH-like_DNA-bd_sf"/>
</dbReference>
<dbReference type="Pfam" id="PF00392">
    <property type="entry name" value="GntR"/>
    <property type="match status" value="1"/>
</dbReference>
<evidence type="ECO:0000313" key="6">
    <source>
        <dbReference type="Proteomes" id="UP000272627"/>
    </source>
</evidence>
<dbReference type="GO" id="GO:0003700">
    <property type="term" value="F:DNA-binding transcription factor activity"/>
    <property type="evidence" value="ECO:0007669"/>
    <property type="project" value="InterPro"/>
</dbReference>
<proteinExistence type="predicted"/>
<dbReference type="Proteomes" id="UP000272627">
    <property type="component" value="Unassembled WGS sequence"/>
</dbReference>
<gene>
    <name evidence="5" type="ORF">ALQ86_102781</name>
</gene>
<name>A0A3M3AT14_PSEA0</name>
<evidence type="ECO:0000256" key="2">
    <source>
        <dbReference type="ARBA" id="ARBA00023125"/>
    </source>
</evidence>
<dbReference type="Gene3D" id="1.10.10.10">
    <property type="entry name" value="Winged helix-like DNA-binding domain superfamily/Winged helix DNA-binding domain"/>
    <property type="match status" value="1"/>
</dbReference>
<keyword evidence="2" id="KW-0238">DNA-binding</keyword>
<dbReference type="SMART" id="SM00345">
    <property type="entry name" value="HTH_GNTR"/>
    <property type="match status" value="1"/>
</dbReference>
<evidence type="ECO:0000259" key="4">
    <source>
        <dbReference type="PROSITE" id="PS50949"/>
    </source>
</evidence>
<keyword evidence="3" id="KW-0804">Transcription</keyword>
<organism evidence="5 6">
    <name type="scientific">Pseudomonas amygdali pv. eriobotryae</name>
    <dbReference type="NCBI Taxonomy" id="129137"/>
    <lineage>
        <taxon>Bacteria</taxon>
        <taxon>Pseudomonadati</taxon>
        <taxon>Pseudomonadota</taxon>
        <taxon>Gammaproteobacteria</taxon>
        <taxon>Pseudomonadales</taxon>
        <taxon>Pseudomonadaceae</taxon>
        <taxon>Pseudomonas</taxon>
        <taxon>Pseudomonas amygdali</taxon>
    </lineage>
</organism>
<dbReference type="SUPFAM" id="SSF46785">
    <property type="entry name" value="Winged helix' DNA-binding domain"/>
    <property type="match status" value="1"/>
</dbReference>
<dbReference type="InterPro" id="IPR000524">
    <property type="entry name" value="Tscrpt_reg_HTH_GntR"/>
</dbReference>
<dbReference type="EMBL" id="RBOA01000046">
    <property type="protein sequence ID" value="RMM03618.1"/>
    <property type="molecule type" value="Genomic_DNA"/>
</dbReference>
<protein>
    <recommendedName>
        <fullName evidence="4">HTH gntR-type domain-containing protein</fullName>
    </recommendedName>
</protein>
<dbReference type="PROSITE" id="PS50949">
    <property type="entry name" value="HTH_GNTR"/>
    <property type="match status" value="1"/>
</dbReference>
<dbReference type="CDD" id="cd07377">
    <property type="entry name" value="WHTH_GntR"/>
    <property type="match status" value="1"/>
</dbReference>